<evidence type="ECO:0000313" key="14">
    <source>
        <dbReference type="Proteomes" id="UP000005203"/>
    </source>
</evidence>
<sequence length="72" mass="8022">MASQVYEFNVEMMCEGCANAVTNVLNKKEGVNDVQIDLQENRVFVTSILPSDEILQIIKKSGKACKFLGIKK</sequence>
<accession>A0A7M7G7W8</accession>
<dbReference type="InterPro" id="IPR036163">
    <property type="entry name" value="HMA_dom_sf"/>
</dbReference>
<proteinExistence type="inferred from homology"/>
<dbReference type="Gene3D" id="3.30.70.100">
    <property type="match status" value="1"/>
</dbReference>
<evidence type="ECO:0000256" key="10">
    <source>
        <dbReference type="ARBA" id="ARBA00043201"/>
    </source>
</evidence>
<reference evidence="15" key="2">
    <citation type="submission" date="2025-04" db="UniProtKB">
        <authorList>
            <consortium name="RefSeq"/>
        </authorList>
    </citation>
    <scope>IDENTIFICATION</scope>
    <source>
        <strain evidence="15">DH4</strain>
        <tissue evidence="15">Whole body</tissue>
    </source>
</reference>
<dbReference type="EnsemblMetazoa" id="XM_001121022">
    <property type="protein sequence ID" value="XP_001121022"/>
    <property type="gene ID" value="LOC725138"/>
</dbReference>
<reference evidence="13" key="1">
    <citation type="submission" date="2021-01" db="UniProtKB">
        <authorList>
            <consortium name="EnsemblMetazoa"/>
        </authorList>
    </citation>
    <scope>IDENTIFICATION</scope>
    <source>
        <strain evidence="13">DH4</strain>
    </source>
</reference>
<evidence type="ECO:0000259" key="12">
    <source>
        <dbReference type="PROSITE" id="PS50846"/>
    </source>
</evidence>
<accession>A0A8B6XCL6</accession>
<evidence type="ECO:0000256" key="1">
    <source>
        <dbReference type="ARBA" id="ARBA00022448"/>
    </source>
</evidence>
<evidence type="ECO:0000256" key="6">
    <source>
        <dbReference type="ARBA" id="ARBA00023186"/>
    </source>
</evidence>
<evidence type="ECO:0000256" key="5">
    <source>
        <dbReference type="ARBA" id="ARBA00023065"/>
    </source>
</evidence>
<comment type="subunit">
    <text evidence="11">Homodimer. Interacts with ATP7B. Interacts with ATP7A. Interacts (via dimer form) with SLC31A1 (via C-terminal domain); this interaction improves ATOX1 stability and controls intracellular Cu(I) levels.</text>
</comment>
<dbReference type="PANTHER" id="PTHR46365">
    <property type="entry name" value="COPPER TRANSPORT PROTEIN ATOX1"/>
    <property type="match status" value="1"/>
</dbReference>
<keyword evidence="3" id="KW-0187">Copper transport</keyword>
<comment type="similarity">
    <text evidence="8">Belongs to the ATX1 family.</text>
</comment>
<dbReference type="InterPro" id="IPR051881">
    <property type="entry name" value="Copper_transport_ATOX1-like"/>
</dbReference>
<dbReference type="SUPFAM" id="SSF55008">
    <property type="entry name" value="HMA, heavy metal-associated domain"/>
    <property type="match status" value="1"/>
</dbReference>
<dbReference type="GO" id="GO:0046872">
    <property type="term" value="F:metal ion binding"/>
    <property type="evidence" value="ECO:0007669"/>
    <property type="project" value="UniProtKB-KW"/>
</dbReference>
<dbReference type="InterPro" id="IPR017969">
    <property type="entry name" value="Heavy-metal-associated_CS"/>
</dbReference>
<dbReference type="GO" id="GO:0016531">
    <property type="term" value="F:copper chaperone activity"/>
    <property type="evidence" value="ECO:0007669"/>
    <property type="project" value="TreeGrafter"/>
</dbReference>
<organism evidence="13">
    <name type="scientific">Apis mellifera</name>
    <name type="common">Honeybee</name>
    <dbReference type="NCBI Taxonomy" id="7460"/>
    <lineage>
        <taxon>Eukaryota</taxon>
        <taxon>Metazoa</taxon>
        <taxon>Ecdysozoa</taxon>
        <taxon>Arthropoda</taxon>
        <taxon>Hexapoda</taxon>
        <taxon>Insecta</taxon>
        <taxon>Pterygota</taxon>
        <taxon>Neoptera</taxon>
        <taxon>Endopterygota</taxon>
        <taxon>Hymenoptera</taxon>
        <taxon>Apocrita</taxon>
        <taxon>Aculeata</taxon>
        <taxon>Apoidea</taxon>
        <taxon>Anthophila</taxon>
        <taxon>Apidae</taxon>
        <taxon>Apis</taxon>
    </lineage>
</organism>
<evidence type="ECO:0000256" key="8">
    <source>
        <dbReference type="ARBA" id="ARBA00038171"/>
    </source>
</evidence>
<dbReference type="KEGG" id="ame:725138"/>
<protein>
    <recommendedName>
        <fullName evidence="9">Copper transport protein ATOX1</fullName>
    </recommendedName>
    <alternativeName>
        <fullName evidence="10">Metal transport protein ATX1</fullName>
    </alternativeName>
</protein>
<feature type="domain" description="HMA" evidence="12">
    <location>
        <begin position="3"/>
        <end position="66"/>
    </location>
</feature>
<evidence type="ECO:0000256" key="2">
    <source>
        <dbReference type="ARBA" id="ARBA00022723"/>
    </source>
</evidence>
<dbReference type="PANTHER" id="PTHR46365:SF1">
    <property type="entry name" value="COPPER TRANSPORT PROTEIN ATOX1"/>
    <property type="match status" value="1"/>
</dbReference>
<name>A0A7M7G7W8_APIME</name>
<dbReference type="OMA" id="YEFDIAM"/>
<evidence type="ECO:0000256" key="7">
    <source>
        <dbReference type="ARBA" id="ARBA00037651"/>
    </source>
</evidence>
<keyword evidence="2" id="KW-0479">Metal-binding</keyword>
<evidence type="ECO:0000313" key="13">
    <source>
        <dbReference type="EnsemblMetazoa" id="XP_001121022"/>
    </source>
</evidence>
<dbReference type="Pfam" id="PF00403">
    <property type="entry name" value="HMA"/>
    <property type="match status" value="1"/>
</dbReference>
<dbReference type="PROSITE" id="PS50846">
    <property type="entry name" value="HMA_2"/>
    <property type="match status" value="1"/>
</dbReference>
<keyword evidence="1" id="KW-0813">Transport</keyword>
<dbReference type="Proteomes" id="UP000005203">
    <property type="component" value="Linkage group LG2"/>
</dbReference>
<dbReference type="GO" id="GO:0005829">
    <property type="term" value="C:cytosol"/>
    <property type="evidence" value="ECO:0007669"/>
    <property type="project" value="TreeGrafter"/>
</dbReference>
<dbReference type="FunFam" id="3.30.70.100:FF:000008">
    <property type="entry name" value="Copper transport protein ATOX1"/>
    <property type="match status" value="1"/>
</dbReference>
<gene>
    <name evidence="13" type="primary">725138</name>
    <name evidence="15" type="synonym">LOC725138</name>
</gene>
<dbReference type="AlphaFoldDB" id="A0A7M7G7W8"/>
<dbReference type="GO" id="GO:0006825">
    <property type="term" value="P:copper ion transport"/>
    <property type="evidence" value="ECO:0007669"/>
    <property type="project" value="UniProtKB-KW"/>
</dbReference>
<keyword evidence="4" id="KW-0186">Copper</keyword>
<dbReference type="RefSeq" id="XP_001121022.1">
    <property type="nucleotide sequence ID" value="XM_001121022.5"/>
</dbReference>
<keyword evidence="5" id="KW-0406">Ion transport</keyword>
<dbReference type="InterPro" id="IPR006121">
    <property type="entry name" value="HMA_dom"/>
</dbReference>
<comment type="function">
    <text evidence="7">Binds and deliver cytosolic copper to the copper ATPase proteins. May be important in cellular antioxidant defense.</text>
</comment>
<evidence type="ECO:0000256" key="11">
    <source>
        <dbReference type="ARBA" id="ARBA00046351"/>
    </source>
</evidence>
<dbReference type="OrthoDB" id="689350at2759"/>
<evidence type="ECO:0000256" key="9">
    <source>
        <dbReference type="ARBA" id="ARBA00040962"/>
    </source>
</evidence>
<dbReference type="PROSITE" id="PS01047">
    <property type="entry name" value="HMA_1"/>
    <property type="match status" value="1"/>
</dbReference>
<evidence type="ECO:0000313" key="15">
    <source>
        <dbReference type="RefSeq" id="XP_001121022.1"/>
    </source>
</evidence>
<keyword evidence="6" id="KW-0143">Chaperone</keyword>
<keyword evidence="14" id="KW-1185">Reference proteome</keyword>
<dbReference type="CDD" id="cd00371">
    <property type="entry name" value="HMA"/>
    <property type="match status" value="1"/>
</dbReference>
<evidence type="ECO:0000256" key="3">
    <source>
        <dbReference type="ARBA" id="ARBA00022796"/>
    </source>
</evidence>
<evidence type="ECO:0000256" key="4">
    <source>
        <dbReference type="ARBA" id="ARBA00023008"/>
    </source>
</evidence>